<sequence>MGLAMRTFQNWRTRDSRMWMWGSMSLKSLLPLHRTAMGPRSLAASSRTQSYRTKSSASGPTKETVPDGPVATQTQALSGDEEDGLPVNEQLLQWSVSL</sequence>
<keyword evidence="3" id="KW-1185">Reference proteome</keyword>
<evidence type="ECO:0000256" key="1">
    <source>
        <dbReference type="SAM" id="MobiDB-lite"/>
    </source>
</evidence>
<gene>
    <name evidence="2" type="ORF">P4O66_002305</name>
</gene>
<protein>
    <submittedName>
        <fullName evidence="2">Uncharacterized protein</fullName>
    </submittedName>
</protein>
<dbReference type="EMBL" id="JAROKS010000021">
    <property type="protein sequence ID" value="KAK1789990.1"/>
    <property type="molecule type" value="Genomic_DNA"/>
</dbReference>
<evidence type="ECO:0000313" key="2">
    <source>
        <dbReference type="EMBL" id="KAK1789990.1"/>
    </source>
</evidence>
<dbReference type="Proteomes" id="UP001239994">
    <property type="component" value="Unassembled WGS sequence"/>
</dbReference>
<organism evidence="2 3">
    <name type="scientific">Electrophorus voltai</name>
    <dbReference type="NCBI Taxonomy" id="2609070"/>
    <lineage>
        <taxon>Eukaryota</taxon>
        <taxon>Metazoa</taxon>
        <taxon>Chordata</taxon>
        <taxon>Craniata</taxon>
        <taxon>Vertebrata</taxon>
        <taxon>Euteleostomi</taxon>
        <taxon>Actinopterygii</taxon>
        <taxon>Neopterygii</taxon>
        <taxon>Teleostei</taxon>
        <taxon>Ostariophysi</taxon>
        <taxon>Gymnotiformes</taxon>
        <taxon>Gymnotoidei</taxon>
        <taxon>Gymnotidae</taxon>
        <taxon>Electrophorus</taxon>
    </lineage>
</organism>
<feature type="compositionally biased region" description="Polar residues" evidence="1">
    <location>
        <begin position="43"/>
        <end position="61"/>
    </location>
</feature>
<dbReference type="AlphaFoldDB" id="A0AAD9DP48"/>
<accession>A0AAD9DP48</accession>
<evidence type="ECO:0000313" key="3">
    <source>
        <dbReference type="Proteomes" id="UP001239994"/>
    </source>
</evidence>
<proteinExistence type="predicted"/>
<reference evidence="2" key="1">
    <citation type="submission" date="2023-03" db="EMBL/GenBank/DDBJ databases">
        <title>Electrophorus voltai genome.</title>
        <authorList>
            <person name="Bian C."/>
        </authorList>
    </citation>
    <scope>NUCLEOTIDE SEQUENCE</scope>
    <source>
        <strain evidence="2">CB-2022</strain>
        <tissue evidence="2">Muscle</tissue>
    </source>
</reference>
<feature type="region of interest" description="Disordered" evidence="1">
    <location>
        <begin position="39"/>
        <end position="86"/>
    </location>
</feature>
<comment type="caution">
    <text evidence="2">The sequence shown here is derived from an EMBL/GenBank/DDBJ whole genome shotgun (WGS) entry which is preliminary data.</text>
</comment>
<name>A0AAD9DP48_9TELE</name>